<proteinExistence type="predicted"/>
<feature type="region of interest" description="Disordered" evidence="1">
    <location>
        <begin position="137"/>
        <end position="157"/>
    </location>
</feature>
<dbReference type="EMBL" id="BJXU01000039">
    <property type="protein sequence ID" value="GEN23361.1"/>
    <property type="molecule type" value="Genomic_DNA"/>
</dbReference>
<dbReference type="STRING" id="44933.SAMN05660971_01892"/>
<evidence type="ECO:0000313" key="5">
    <source>
        <dbReference type="Proteomes" id="UP000321726"/>
    </source>
</evidence>
<gene>
    <name evidence="2" type="ORF">HCU01_13100</name>
    <name evidence="3" type="ORF">SAMN05660971_01892</name>
</gene>
<dbReference type="RefSeq" id="WP_143166260.1">
    <property type="nucleotide sequence ID" value="NZ_BJXU01000039.1"/>
</dbReference>
<accession>A0A1M7F1J8</accession>
<keyword evidence="5" id="KW-1185">Reference proteome</keyword>
<dbReference type="Proteomes" id="UP000321726">
    <property type="component" value="Unassembled WGS sequence"/>
</dbReference>
<evidence type="ECO:0000313" key="3">
    <source>
        <dbReference type="EMBL" id="SHL97900.1"/>
    </source>
</evidence>
<name>A0A1M7F1J8_9GAMM</name>
<reference evidence="2 5" key="2">
    <citation type="submission" date="2019-07" db="EMBL/GenBank/DDBJ databases">
        <title>Whole genome shotgun sequence of Halomonas cupida NBRC 102219.</title>
        <authorList>
            <person name="Hosoyama A."/>
            <person name="Uohara A."/>
            <person name="Ohji S."/>
            <person name="Ichikawa N."/>
        </authorList>
    </citation>
    <scope>NUCLEOTIDE SEQUENCE [LARGE SCALE GENOMIC DNA]</scope>
    <source>
        <strain evidence="2 5">NBRC 102219</strain>
    </source>
</reference>
<reference evidence="3 4" key="1">
    <citation type="submission" date="2016-11" db="EMBL/GenBank/DDBJ databases">
        <authorList>
            <person name="Jaros S."/>
            <person name="Januszkiewicz K."/>
            <person name="Wedrychowicz H."/>
        </authorList>
    </citation>
    <scope>NUCLEOTIDE SEQUENCE [LARGE SCALE GENOMIC DNA]</scope>
    <source>
        <strain evidence="3 4">DSM 4740</strain>
    </source>
</reference>
<organism evidence="3 4">
    <name type="scientific">Halomonas cupida</name>
    <dbReference type="NCBI Taxonomy" id="44933"/>
    <lineage>
        <taxon>Bacteria</taxon>
        <taxon>Pseudomonadati</taxon>
        <taxon>Pseudomonadota</taxon>
        <taxon>Gammaproteobacteria</taxon>
        <taxon>Oceanospirillales</taxon>
        <taxon>Halomonadaceae</taxon>
        <taxon>Halomonas</taxon>
    </lineage>
</organism>
<dbReference type="OrthoDB" id="6174303at2"/>
<evidence type="ECO:0000256" key="1">
    <source>
        <dbReference type="SAM" id="MobiDB-lite"/>
    </source>
</evidence>
<feature type="compositionally biased region" description="Polar residues" evidence="1">
    <location>
        <begin position="137"/>
        <end position="148"/>
    </location>
</feature>
<sequence length="189" mass="18866">MKVMQNKGQGGSREAALSCWQGCLVAVLFVGLWGGVGIDHSLAADLRPGVRPGEIVIIREVEHAPVGQVNRDSGPIRARADLIHSSVMANRATHRIHGQMSGATAVMLSDSQAAGITSGVSSGIGRMHQVLGTSAISSGNNMNNSQRLGGTPSGTGGGARVGGGVVGATSGIANTVTGALAPLGAGRGQ</sequence>
<evidence type="ECO:0000313" key="2">
    <source>
        <dbReference type="EMBL" id="GEN23361.1"/>
    </source>
</evidence>
<dbReference type="EMBL" id="FRCA01000004">
    <property type="protein sequence ID" value="SHL97900.1"/>
    <property type="molecule type" value="Genomic_DNA"/>
</dbReference>
<protein>
    <submittedName>
        <fullName evidence="3">Uncharacterized protein</fullName>
    </submittedName>
</protein>
<dbReference type="AlphaFoldDB" id="A0A1M7F1J8"/>
<evidence type="ECO:0000313" key="4">
    <source>
        <dbReference type="Proteomes" id="UP000184123"/>
    </source>
</evidence>
<dbReference type="Proteomes" id="UP000184123">
    <property type="component" value="Unassembled WGS sequence"/>
</dbReference>